<comment type="caution">
    <text evidence="1">The sequence shown here is derived from an EMBL/GenBank/DDBJ whole genome shotgun (WGS) entry which is preliminary data.</text>
</comment>
<sequence>DSTTVKAYGRIPGTTKTGLKMANGKSKDHRPDLKQLLFSLTISSDGAIPVHYKTYPGNRTDDTTHIETWDVVRKIAGTSDFTYVADCKVCTQKQLSYIVANEGRVITTMPDTWKESKSFKDVLRLGKISKKVILRKTALNSLFEYEYFSLFEGQYITLKNGYRIY</sequence>
<dbReference type="AlphaFoldDB" id="X1V3C2"/>
<evidence type="ECO:0000313" key="1">
    <source>
        <dbReference type="EMBL" id="GAJ24189.1"/>
    </source>
</evidence>
<evidence type="ECO:0008006" key="2">
    <source>
        <dbReference type="Google" id="ProtNLM"/>
    </source>
</evidence>
<accession>X1V3C2</accession>
<dbReference type="EMBL" id="BARW01038691">
    <property type="protein sequence ID" value="GAJ24189.1"/>
    <property type="molecule type" value="Genomic_DNA"/>
</dbReference>
<dbReference type="PANTHER" id="PTHR34614:SF2">
    <property type="entry name" value="TRANSPOSASE IS4-LIKE DOMAIN-CONTAINING PROTEIN"/>
    <property type="match status" value="1"/>
</dbReference>
<gene>
    <name evidence="1" type="ORF">S12H4_59281</name>
</gene>
<protein>
    <recommendedName>
        <fullName evidence="2">Transposase IS4-like domain-containing protein</fullName>
    </recommendedName>
</protein>
<dbReference type="PANTHER" id="PTHR34614">
    <property type="match status" value="1"/>
</dbReference>
<organism evidence="1">
    <name type="scientific">marine sediment metagenome</name>
    <dbReference type="NCBI Taxonomy" id="412755"/>
    <lineage>
        <taxon>unclassified sequences</taxon>
        <taxon>metagenomes</taxon>
        <taxon>ecological metagenomes</taxon>
    </lineage>
</organism>
<reference evidence="1" key="1">
    <citation type="journal article" date="2014" name="Front. Microbiol.">
        <title>High frequency of phylogenetically diverse reductive dehalogenase-homologous genes in deep subseafloor sedimentary metagenomes.</title>
        <authorList>
            <person name="Kawai M."/>
            <person name="Futagami T."/>
            <person name="Toyoda A."/>
            <person name="Takaki Y."/>
            <person name="Nishi S."/>
            <person name="Hori S."/>
            <person name="Arai W."/>
            <person name="Tsubouchi T."/>
            <person name="Morono Y."/>
            <person name="Uchiyama I."/>
            <person name="Ito T."/>
            <person name="Fujiyama A."/>
            <person name="Inagaki F."/>
            <person name="Takami H."/>
        </authorList>
    </citation>
    <scope>NUCLEOTIDE SEQUENCE</scope>
    <source>
        <strain evidence="1">Expedition CK06-06</strain>
    </source>
</reference>
<feature type="non-terminal residue" evidence="1">
    <location>
        <position position="165"/>
    </location>
</feature>
<feature type="non-terminal residue" evidence="1">
    <location>
        <position position="1"/>
    </location>
</feature>
<proteinExistence type="predicted"/>
<name>X1V3C2_9ZZZZ</name>